<organism evidence="1 2">
    <name type="scientific">Choristoneura fumiferana</name>
    <name type="common">Spruce budworm moth</name>
    <name type="synonym">Archips fumiferana</name>
    <dbReference type="NCBI Taxonomy" id="7141"/>
    <lineage>
        <taxon>Eukaryota</taxon>
        <taxon>Metazoa</taxon>
        <taxon>Ecdysozoa</taxon>
        <taxon>Arthropoda</taxon>
        <taxon>Hexapoda</taxon>
        <taxon>Insecta</taxon>
        <taxon>Pterygota</taxon>
        <taxon>Neoptera</taxon>
        <taxon>Endopterygota</taxon>
        <taxon>Lepidoptera</taxon>
        <taxon>Glossata</taxon>
        <taxon>Ditrysia</taxon>
        <taxon>Tortricoidea</taxon>
        <taxon>Tortricidae</taxon>
        <taxon>Tortricinae</taxon>
        <taxon>Choristoneura</taxon>
    </lineage>
</organism>
<name>A0ACC0KG69_CHOFU</name>
<dbReference type="EMBL" id="CM046106">
    <property type="protein sequence ID" value="KAI8435502.1"/>
    <property type="molecule type" value="Genomic_DNA"/>
</dbReference>
<protein>
    <submittedName>
        <fullName evidence="1">Uncharacterized protein</fullName>
    </submittedName>
</protein>
<accession>A0ACC0KG69</accession>
<gene>
    <name evidence="1" type="ORF">MSG28_003799</name>
</gene>
<evidence type="ECO:0000313" key="1">
    <source>
        <dbReference type="EMBL" id="KAI8435502.1"/>
    </source>
</evidence>
<keyword evidence="2" id="KW-1185">Reference proteome</keyword>
<reference evidence="1 2" key="1">
    <citation type="journal article" date="2022" name="Genome Biol. Evol.">
        <title>The Spruce Budworm Genome: Reconstructing the Evolutionary History of Antifreeze Proteins.</title>
        <authorList>
            <person name="Beliveau C."/>
            <person name="Gagne P."/>
            <person name="Picq S."/>
            <person name="Vernygora O."/>
            <person name="Keeling C.I."/>
            <person name="Pinkney K."/>
            <person name="Doucet D."/>
            <person name="Wen F."/>
            <person name="Johnston J.S."/>
            <person name="Maaroufi H."/>
            <person name="Boyle B."/>
            <person name="Laroche J."/>
            <person name="Dewar K."/>
            <person name="Juretic N."/>
            <person name="Blackburn G."/>
            <person name="Nisole A."/>
            <person name="Brunet B."/>
            <person name="Brandao M."/>
            <person name="Lumley L."/>
            <person name="Duan J."/>
            <person name="Quan G."/>
            <person name="Lucarotti C.J."/>
            <person name="Roe A.D."/>
            <person name="Sperling F.A.H."/>
            <person name="Levesque R.C."/>
            <person name="Cusson M."/>
        </authorList>
    </citation>
    <scope>NUCLEOTIDE SEQUENCE [LARGE SCALE GENOMIC DNA]</scope>
    <source>
        <strain evidence="1">Glfc:IPQL:Cfum</strain>
    </source>
</reference>
<dbReference type="Proteomes" id="UP001064048">
    <property type="component" value="Chromosome 6"/>
</dbReference>
<sequence length="89" mass="10105">MERAAASRTLFLDIETQRVRAQDTVILRKTVEVERESLTQGIHRSPRRLLPHAAPSAATLAVKQPMPPQVERVYQSAQSTYIYLDDQMA</sequence>
<comment type="caution">
    <text evidence="1">The sequence shown here is derived from an EMBL/GenBank/DDBJ whole genome shotgun (WGS) entry which is preliminary data.</text>
</comment>
<evidence type="ECO:0000313" key="2">
    <source>
        <dbReference type="Proteomes" id="UP001064048"/>
    </source>
</evidence>
<proteinExistence type="predicted"/>